<evidence type="ECO:0000313" key="1">
    <source>
        <dbReference type="EMBL" id="RDX71312.1"/>
    </source>
</evidence>
<sequence length="164" mass="19604">MEEELHQFTINNVWTLVLRPNNKIIKGPKWVFKNKLDEDGKVVRNKAILEAQVKPLHFIFLNGFIEEVFVKQPLNFEDQTLFEYVFKLKKKFASYHPQDFILGDRIHEIKTISYFRDQASYALEPKIINEALKDNDWIITMEEELHQFTINNVWTLVIRPNNKI</sequence>
<accession>A0A371EZ32</accession>
<evidence type="ECO:0008006" key="3">
    <source>
        <dbReference type="Google" id="ProtNLM"/>
    </source>
</evidence>
<reference evidence="1" key="1">
    <citation type="submission" date="2018-05" db="EMBL/GenBank/DDBJ databases">
        <title>Draft genome of Mucuna pruriens seed.</title>
        <authorList>
            <person name="Nnadi N.E."/>
            <person name="Vos R."/>
            <person name="Hasami M.H."/>
            <person name="Devisetty U.K."/>
            <person name="Aguiy J.C."/>
        </authorList>
    </citation>
    <scope>NUCLEOTIDE SEQUENCE [LARGE SCALE GENOMIC DNA]</scope>
    <source>
        <strain evidence="1">JCA_2017</strain>
    </source>
</reference>
<dbReference type="EMBL" id="QJKJ01011379">
    <property type="protein sequence ID" value="RDX71312.1"/>
    <property type="molecule type" value="Genomic_DNA"/>
</dbReference>
<dbReference type="OrthoDB" id="8048545at2759"/>
<comment type="caution">
    <text evidence="1">The sequence shown here is derived from an EMBL/GenBank/DDBJ whole genome shotgun (WGS) entry which is preliminary data.</text>
</comment>
<gene>
    <name evidence="1" type="ORF">CR513_49357</name>
</gene>
<evidence type="ECO:0000313" key="2">
    <source>
        <dbReference type="Proteomes" id="UP000257109"/>
    </source>
</evidence>
<keyword evidence="2" id="KW-1185">Reference proteome</keyword>
<dbReference type="AlphaFoldDB" id="A0A371EZ32"/>
<dbReference type="Proteomes" id="UP000257109">
    <property type="component" value="Unassembled WGS sequence"/>
</dbReference>
<protein>
    <recommendedName>
        <fullName evidence="3">Reverse transcriptase Ty1/copia-type domain-containing protein</fullName>
    </recommendedName>
</protein>
<proteinExistence type="predicted"/>
<organism evidence="1 2">
    <name type="scientific">Mucuna pruriens</name>
    <name type="common">Velvet bean</name>
    <name type="synonym">Dolichos pruriens</name>
    <dbReference type="NCBI Taxonomy" id="157652"/>
    <lineage>
        <taxon>Eukaryota</taxon>
        <taxon>Viridiplantae</taxon>
        <taxon>Streptophyta</taxon>
        <taxon>Embryophyta</taxon>
        <taxon>Tracheophyta</taxon>
        <taxon>Spermatophyta</taxon>
        <taxon>Magnoliopsida</taxon>
        <taxon>eudicotyledons</taxon>
        <taxon>Gunneridae</taxon>
        <taxon>Pentapetalae</taxon>
        <taxon>rosids</taxon>
        <taxon>fabids</taxon>
        <taxon>Fabales</taxon>
        <taxon>Fabaceae</taxon>
        <taxon>Papilionoideae</taxon>
        <taxon>50 kb inversion clade</taxon>
        <taxon>NPAAA clade</taxon>
        <taxon>indigoferoid/millettioid clade</taxon>
        <taxon>Phaseoleae</taxon>
        <taxon>Mucuna</taxon>
    </lineage>
</organism>
<name>A0A371EZ32_MUCPR</name>
<feature type="non-terminal residue" evidence="1">
    <location>
        <position position="1"/>
    </location>
</feature>